<feature type="domain" description="Reverse transcriptase Ty1/copia-type" evidence="2">
    <location>
        <begin position="499"/>
        <end position="573"/>
    </location>
</feature>
<evidence type="ECO:0000259" key="2">
    <source>
        <dbReference type="Pfam" id="PF07727"/>
    </source>
</evidence>
<feature type="compositionally biased region" description="Polar residues" evidence="1">
    <location>
        <begin position="361"/>
        <end position="372"/>
    </location>
</feature>
<evidence type="ECO:0000313" key="6">
    <source>
        <dbReference type="Proteomes" id="UP000436088"/>
    </source>
</evidence>
<evidence type="ECO:0000313" key="5">
    <source>
        <dbReference type="EMBL" id="KAE8663671.1"/>
    </source>
</evidence>
<dbReference type="PANTHER" id="PTHR37610">
    <property type="entry name" value="CCHC-TYPE DOMAIN-CONTAINING PROTEIN"/>
    <property type="match status" value="1"/>
</dbReference>
<evidence type="ECO:0000259" key="3">
    <source>
        <dbReference type="Pfam" id="PF14244"/>
    </source>
</evidence>
<keyword evidence="6" id="KW-1185">Reference proteome</keyword>
<feature type="region of interest" description="Disordered" evidence="1">
    <location>
        <begin position="354"/>
        <end position="392"/>
    </location>
</feature>
<proteinExistence type="predicted"/>
<dbReference type="Pfam" id="PF25597">
    <property type="entry name" value="SH3_retrovirus"/>
    <property type="match status" value="1"/>
</dbReference>
<accession>A0A6A2WSW0</accession>
<dbReference type="Proteomes" id="UP000436088">
    <property type="component" value="Unassembled WGS sequence"/>
</dbReference>
<evidence type="ECO:0000259" key="4">
    <source>
        <dbReference type="Pfam" id="PF25597"/>
    </source>
</evidence>
<protein>
    <recommendedName>
        <fullName evidence="7">Retrotransposon Copia-like N-terminal domain-containing protein</fullName>
    </recommendedName>
</protein>
<dbReference type="InterPro" id="IPR057670">
    <property type="entry name" value="SH3_retrovirus"/>
</dbReference>
<gene>
    <name evidence="5" type="ORF">F3Y22_tig00112925pilonHSYRG00180</name>
</gene>
<dbReference type="EMBL" id="VEPZ02001669">
    <property type="protein sequence ID" value="KAE8663671.1"/>
    <property type="molecule type" value="Genomic_DNA"/>
</dbReference>
<comment type="caution">
    <text evidence="5">The sequence shown here is derived from an EMBL/GenBank/DDBJ whole genome shotgun (WGS) entry which is preliminary data.</text>
</comment>
<evidence type="ECO:0000256" key="1">
    <source>
        <dbReference type="SAM" id="MobiDB-lite"/>
    </source>
</evidence>
<dbReference type="InterPro" id="IPR013103">
    <property type="entry name" value="RVT_2"/>
</dbReference>
<name>A0A6A2WSW0_HIBSY</name>
<feature type="domain" description="Retrotransposon Copia-like N-terminal" evidence="3">
    <location>
        <begin position="19"/>
        <end position="66"/>
    </location>
</feature>
<evidence type="ECO:0008006" key="7">
    <source>
        <dbReference type="Google" id="ProtNLM"/>
    </source>
</evidence>
<organism evidence="5 6">
    <name type="scientific">Hibiscus syriacus</name>
    <name type="common">Rose of Sharon</name>
    <dbReference type="NCBI Taxonomy" id="106335"/>
    <lineage>
        <taxon>Eukaryota</taxon>
        <taxon>Viridiplantae</taxon>
        <taxon>Streptophyta</taxon>
        <taxon>Embryophyta</taxon>
        <taxon>Tracheophyta</taxon>
        <taxon>Spermatophyta</taxon>
        <taxon>Magnoliopsida</taxon>
        <taxon>eudicotyledons</taxon>
        <taxon>Gunneridae</taxon>
        <taxon>Pentapetalae</taxon>
        <taxon>rosids</taxon>
        <taxon>malvids</taxon>
        <taxon>Malvales</taxon>
        <taxon>Malvaceae</taxon>
        <taxon>Malvoideae</taxon>
        <taxon>Hibiscus</taxon>
    </lineage>
</organism>
<dbReference type="InterPro" id="IPR029472">
    <property type="entry name" value="Copia-like_N"/>
</dbReference>
<feature type="domain" description="Retroviral polymerase SH3-like" evidence="4">
    <location>
        <begin position="292"/>
        <end position="324"/>
    </location>
</feature>
<dbReference type="Pfam" id="PF07727">
    <property type="entry name" value="RVT_2"/>
    <property type="match status" value="1"/>
</dbReference>
<dbReference type="AlphaFoldDB" id="A0A6A2WSW0"/>
<dbReference type="PANTHER" id="PTHR37610:SF97">
    <property type="entry name" value="RETROTRANSPOSON GAG DOMAIN-CONTAINING PROTEIN"/>
    <property type="match status" value="1"/>
</dbReference>
<dbReference type="Pfam" id="PF14244">
    <property type="entry name" value="Retrotran_gag_3"/>
    <property type="match status" value="1"/>
</dbReference>
<sequence>MVESLNDSFDNGANPYYLHQSDNPGMILVSQLLSNNNFHSWKRSMMLALSAKNKLGFVDGSIQAPDPSLVNQFNAWTRANNLVNSWLLNSVSKDIATSLLYHTTAAEMWKDLVDHFQQSNGPHPLPPISKVFSLVVQEENQRNMQSLHPISKPAFAAKAYPGTNTRKNIPLCSHCNLLGHTKDICYKLIGYPPGYNSKNWSSSNSSRSKNPQVIHTNYVVSQQGSSTVTEAFTPEQCQHLIAMLTSQLQSASSLEIPTTSINTAMQGCLIQDLHQVIGKGEMVQGLYYKCPHSKPISHDKFSARALPTVFLGYPPGVNGYRVYDFCLPKAIHDMIDISRVHGIEQVPFEPTDSNGDAFFDSNGSTSGTSSEYADSHDNVPLEPTDSNNGTVSTDVVSIPVRRSSITFQKPSYLQQYYCNNASSKCLYPIEGFLSSSKLSTEYGAFVANISSVVEPSYYHQAVKFPTWRNAMSGELRAMKDLKTCTIVSLPDGKRVVDYVNNTFLKGVLDEEVYMKLPLGYKSELKGSNMVCRLYKSIYGLKQTSRQWFTAFSNVVIQLGFQQSPFEHSLFTRVWK</sequence>
<reference evidence="5" key="1">
    <citation type="submission" date="2019-09" db="EMBL/GenBank/DDBJ databases">
        <title>Draft genome information of white flower Hibiscus syriacus.</title>
        <authorList>
            <person name="Kim Y.-M."/>
        </authorList>
    </citation>
    <scope>NUCLEOTIDE SEQUENCE [LARGE SCALE GENOMIC DNA]</scope>
    <source>
        <strain evidence="5">YM2019G1</strain>
    </source>
</reference>